<evidence type="ECO:0000256" key="2">
    <source>
        <dbReference type="ARBA" id="ARBA00022475"/>
    </source>
</evidence>
<feature type="transmembrane region" description="Helical" evidence="6">
    <location>
        <begin position="241"/>
        <end position="262"/>
    </location>
</feature>
<dbReference type="PANTHER" id="PTHR30213">
    <property type="entry name" value="INNER MEMBRANE PROTEIN YHJD"/>
    <property type="match status" value="1"/>
</dbReference>
<keyword evidence="2" id="KW-1003">Cell membrane</keyword>
<evidence type="ECO:0000313" key="8">
    <source>
        <dbReference type="Proteomes" id="UP001519342"/>
    </source>
</evidence>
<evidence type="ECO:0000256" key="4">
    <source>
        <dbReference type="ARBA" id="ARBA00022989"/>
    </source>
</evidence>
<dbReference type="NCBIfam" id="TIGR00765">
    <property type="entry name" value="yihY_not_rbn"/>
    <property type="match status" value="1"/>
</dbReference>
<comment type="caution">
    <text evidence="7">The sequence shown here is derived from an EMBL/GenBank/DDBJ whole genome shotgun (WGS) entry which is preliminary data.</text>
</comment>
<dbReference type="RefSeq" id="WP_209511425.1">
    <property type="nucleotide sequence ID" value="NZ_JAGGKS010000004.1"/>
</dbReference>
<keyword evidence="5 6" id="KW-0472">Membrane</keyword>
<comment type="subcellular location">
    <subcellularLocation>
        <location evidence="1">Cell membrane</location>
        <topology evidence="1">Multi-pass membrane protein</topology>
    </subcellularLocation>
</comment>
<feature type="transmembrane region" description="Helical" evidence="6">
    <location>
        <begin position="125"/>
        <end position="149"/>
    </location>
</feature>
<feature type="transmembrane region" description="Helical" evidence="6">
    <location>
        <begin position="82"/>
        <end position="105"/>
    </location>
</feature>
<dbReference type="PIRSF" id="PIRSF035875">
    <property type="entry name" value="RNase_BN"/>
    <property type="match status" value="1"/>
</dbReference>
<reference evidence="7 8" key="1">
    <citation type="submission" date="2021-03" db="EMBL/GenBank/DDBJ databases">
        <title>Genomic Encyclopedia of Type Strains, Phase IV (KMG-IV): sequencing the most valuable type-strain genomes for metagenomic binning, comparative biology and taxonomic classification.</title>
        <authorList>
            <person name="Goeker M."/>
        </authorList>
    </citation>
    <scope>NUCLEOTIDE SEQUENCE [LARGE SCALE GENOMIC DNA]</scope>
    <source>
        <strain evidence="7 8">DSM 24004</strain>
    </source>
</reference>
<proteinExistence type="predicted"/>
<organism evidence="7 8">
    <name type="scientific">Sedimentibacter acidaminivorans</name>
    <dbReference type="NCBI Taxonomy" id="913099"/>
    <lineage>
        <taxon>Bacteria</taxon>
        <taxon>Bacillati</taxon>
        <taxon>Bacillota</taxon>
        <taxon>Tissierellia</taxon>
        <taxon>Sedimentibacter</taxon>
    </lineage>
</organism>
<evidence type="ECO:0000256" key="6">
    <source>
        <dbReference type="SAM" id="Phobius"/>
    </source>
</evidence>
<sequence>MNILKLLKKFEEDDIFSLSAQFSYYIILGIFPFIIMLISIFGYYTSFFYYLLDASKQIIPQDAYNIIFNIVKQSSGNYNKSYMSVSILALVWSSSSGSVSIIKGINKAYDYPIRKNYFFIRIKGILFTFALMFSLQVVFFFVIAGNHLILFLQKISLLNEVFFIIVNILRYVLPLLLLIIIFSFTYKFLDYEKVRIRSVLPGAIFATFGCIIGSIIFSIYINKRSIFYNNIYGNLSGVFILLIWIYLSCLIFLLGAEINAIIHNKSN</sequence>
<feature type="transmembrane region" description="Helical" evidence="6">
    <location>
        <begin position="22"/>
        <end position="44"/>
    </location>
</feature>
<gene>
    <name evidence="7" type="ORF">J2Z76_001539</name>
</gene>
<feature type="transmembrane region" description="Helical" evidence="6">
    <location>
        <begin position="161"/>
        <end position="186"/>
    </location>
</feature>
<evidence type="ECO:0000313" key="7">
    <source>
        <dbReference type="EMBL" id="MBP1925678.1"/>
    </source>
</evidence>
<protein>
    <submittedName>
        <fullName evidence="7">Membrane protein</fullName>
    </submittedName>
</protein>
<feature type="transmembrane region" description="Helical" evidence="6">
    <location>
        <begin position="198"/>
        <end position="221"/>
    </location>
</feature>
<keyword evidence="4 6" id="KW-1133">Transmembrane helix</keyword>
<dbReference type="Pfam" id="PF03631">
    <property type="entry name" value="Virul_fac_BrkB"/>
    <property type="match status" value="1"/>
</dbReference>
<evidence type="ECO:0000256" key="5">
    <source>
        <dbReference type="ARBA" id="ARBA00023136"/>
    </source>
</evidence>
<keyword evidence="3 6" id="KW-0812">Transmembrane</keyword>
<dbReference type="Proteomes" id="UP001519342">
    <property type="component" value="Unassembled WGS sequence"/>
</dbReference>
<name>A0ABS4GDB1_9FIRM</name>
<keyword evidence="8" id="KW-1185">Reference proteome</keyword>
<evidence type="ECO:0000256" key="1">
    <source>
        <dbReference type="ARBA" id="ARBA00004651"/>
    </source>
</evidence>
<accession>A0ABS4GDB1</accession>
<dbReference type="PANTHER" id="PTHR30213:SF0">
    <property type="entry name" value="UPF0761 MEMBRANE PROTEIN YIHY"/>
    <property type="match status" value="1"/>
</dbReference>
<dbReference type="InterPro" id="IPR017039">
    <property type="entry name" value="Virul_fac_BrkB"/>
</dbReference>
<dbReference type="EMBL" id="JAGGKS010000004">
    <property type="protein sequence ID" value="MBP1925678.1"/>
    <property type="molecule type" value="Genomic_DNA"/>
</dbReference>
<evidence type="ECO:0000256" key="3">
    <source>
        <dbReference type="ARBA" id="ARBA00022692"/>
    </source>
</evidence>